<accession>A0A1E5XST6</accession>
<proteinExistence type="predicted"/>
<keyword evidence="7" id="KW-1185">Reference proteome</keyword>
<dbReference type="AlphaFoldDB" id="A0A1E5XST6"/>
<gene>
    <name evidence="6" type="ORF">VW23_015400</name>
</gene>
<feature type="transmembrane region" description="Helical" evidence="4">
    <location>
        <begin position="142"/>
        <end position="162"/>
    </location>
</feature>
<dbReference type="InterPro" id="IPR011701">
    <property type="entry name" value="MFS"/>
</dbReference>
<dbReference type="InterPro" id="IPR020846">
    <property type="entry name" value="MFS_dom"/>
</dbReference>
<dbReference type="SUPFAM" id="SSF103473">
    <property type="entry name" value="MFS general substrate transporter"/>
    <property type="match status" value="1"/>
</dbReference>
<dbReference type="PROSITE" id="PS50850">
    <property type="entry name" value="MFS"/>
    <property type="match status" value="1"/>
</dbReference>
<dbReference type="EMBL" id="LAJE02000152">
    <property type="protein sequence ID" value="OEO31615.1"/>
    <property type="molecule type" value="Genomic_DNA"/>
</dbReference>
<dbReference type="CDD" id="cd17355">
    <property type="entry name" value="MFS_YcxA_like"/>
    <property type="match status" value="1"/>
</dbReference>
<dbReference type="Proteomes" id="UP000095463">
    <property type="component" value="Unassembled WGS sequence"/>
</dbReference>
<feature type="transmembrane region" description="Helical" evidence="4">
    <location>
        <begin position="12"/>
        <end position="32"/>
    </location>
</feature>
<evidence type="ECO:0000313" key="7">
    <source>
        <dbReference type="Proteomes" id="UP000095463"/>
    </source>
</evidence>
<feature type="domain" description="Major facilitator superfamily (MFS) profile" evidence="5">
    <location>
        <begin position="14"/>
        <end position="398"/>
    </location>
</feature>
<dbReference type="Pfam" id="PF07690">
    <property type="entry name" value="MFS_1"/>
    <property type="match status" value="1"/>
</dbReference>
<evidence type="ECO:0000256" key="3">
    <source>
        <dbReference type="ARBA" id="ARBA00023136"/>
    </source>
</evidence>
<comment type="caution">
    <text evidence="6">The sequence shown here is derived from an EMBL/GenBank/DDBJ whole genome shotgun (WGS) entry which is preliminary data.</text>
</comment>
<evidence type="ECO:0000313" key="6">
    <source>
        <dbReference type="EMBL" id="OEO31615.1"/>
    </source>
</evidence>
<feature type="transmembrane region" description="Helical" evidence="4">
    <location>
        <begin position="214"/>
        <end position="236"/>
    </location>
</feature>
<dbReference type="Gene3D" id="1.20.1250.20">
    <property type="entry name" value="MFS general substrate transporter like domains"/>
    <property type="match status" value="1"/>
</dbReference>
<evidence type="ECO:0000259" key="5">
    <source>
        <dbReference type="PROSITE" id="PS50850"/>
    </source>
</evidence>
<feature type="transmembrane region" description="Helical" evidence="4">
    <location>
        <begin position="343"/>
        <end position="363"/>
    </location>
</feature>
<keyword evidence="2 4" id="KW-1133">Transmembrane helix</keyword>
<feature type="transmembrane region" description="Helical" evidence="4">
    <location>
        <begin position="106"/>
        <end position="130"/>
    </location>
</feature>
<feature type="transmembrane region" description="Helical" evidence="4">
    <location>
        <begin position="174"/>
        <end position="193"/>
    </location>
</feature>
<feature type="transmembrane region" description="Helical" evidence="4">
    <location>
        <begin position="83"/>
        <end position="100"/>
    </location>
</feature>
<feature type="transmembrane region" description="Helical" evidence="4">
    <location>
        <begin position="284"/>
        <end position="305"/>
    </location>
</feature>
<dbReference type="RefSeq" id="WP_069909210.1">
    <property type="nucleotide sequence ID" value="NZ_LAJE02000152.1"/>
</dbReference>
<dbReference type="PANTHER" id="PTHR11360:SF284">
    <property type="entry name" value="EG:103B4.3 PROTEIN-RELATED"/>
    <property type="match status" value="1"/>
</dbReference>
<keyword evidence="1 4" id="KW-0812">Transmembrane</keyword>
<protein>
    <submittedName>
        <fullName evidence="6">MFS transporter</fullName>
    </submittedName>
</protein>
<evidence type="ECO:0000256" key="2">
    <source>
        <dbReference type="ARBA" id="ARBA00022989"/>
    </source>
</evidence>
<dbReference type="OrthoDB" id="146345at2"/>
<feature type="transmembrane region" description="Helical" evidence="4">
    <location>
        <begin position="375"/>
        <end position="394"/>
    </location>
</feature>
<dbReference type="GO" id="GO:0022857">
    <property type="term" value="F:transmembrane transporter activity"/>
    <property type="evidence" value="ECO:0007669"/>
    <property type="project" value="InterPro"/>
</dbReference>
<evidence type="ECO:0000256" key="1">
    <source>
        <dbReference type="ARBA" id="ARBA00022692"/>
    </source>
</evidence>
<dbReference type="InterPro" id="IPR050327">
    <property type="entry name" value="Proton-linked_MCT"/>
</dbReference>
<name>A0A1E5XST6_9HYPH</name>
<feature type="transmembrane region" description="Helical" evidence="4">
    <location>
        <begin position="311"/>
        <end position="336"/>
    </location>
</feature>
<dbReference type="PANTHER" id="PTHR11360">
    <property type="entry name" value="MONOCARBOXYLATE TRANSPORTER"/>
    <property type="match status" value="1"/>
</dbReference>
<evidence type="ECO:0000256" key="4">
    <source>
        <dbReference type="SAM" id="Phobius"/>
    </source>
</evidence>
<keyword evidence="3 4" id="KW-0472">Membrane</keyword>
<dbReference type="InterPro" id="IPR036259">
    <property type="entry name" value="MFS_trans_sf"/>
</dbReference>
<feature type="transmembrane region" description="Helical" evidence="4">
    <location>
        <begin position="256"/>
        <end position="277"/>
    </location>
</feature>
<organism evidence="6 7">
    <name type="scientific">Devosia insulae DS-56</name>
    <dbReference type="NCBI Taxonomy" id="1116389"/>
    <lineage>
        <taxon>Bacteria</taxon>
        <taxon>Pseudomonadati</taxon>
        <taxon>Pseudomonadota</taxon>
        <taxon>Alphaproteobacteria</taxon>
        <taxon>Hyphomicrobiales</taxon>
        <taxon>Devosiaceae</taxon>
        <taxon>Devosia</taxon>
    </lineage>
</organism>
<sequence>MSSITAPRSVATPLIALIICGCIIAAVTNGIRTSFGLLTLPMTADLGLTREAWGMAMAIQNLAWGIAQPFAGGLADRYGTAKVIIGGLLVYALGLTLMVVSPTGSMLNLTAGVITGVGIATSSFSIVMIAFGRSVPQEKRSLVFGVATAASSFGQFAFAPIGQAFISNFGWQSALIYAAAILALVIPLTFALRGRTERAAGQADLKFMEALSRAWGFGSYRLLVIGFFVCGFHLAFVNVHMPAYLVQCGLSPEVGSWAIAVIGLFNIVGSLAAGYLGGRLPKQLLLASIYFSRAVAIGLFVLFPVTEVSAYMFAAAMGLLWLSTVPLTAGLVTLFFGARYMGMLYGVAFFSHQLGSFVGVWLGGFVYDHTGSYSLVWYLGILLGLASAAIHLPIRELSAKSFQLKPA</sequence>
<reference evidence="6 7" key="1">
    <citation type="journal article" date="2015" name="Genome Announc.">
        <title>Genome Assemblies of Three Soil-Associated Devosia species: D. insulae, D. limi, and D. soli.</title>
        <authorList>
            <person name="Hassan Y.I."/>
            <person name="Lepp D."/>
            <person name="Zhou T."/>
        </authorList>
    </citation>
    <scope>NUCLEOTIDE SEQUENCE [LARGE SCALE GENOMIC DNA]</scope>
    <source>
        <strain evidence="6 7">DS-56</strain>
    </source>
</reference>
<feature type="transmembrane region" description="Helical" evidence="4">
    <location>
        <begin position="52"/>
        <end position="71"/>
    </location>
</feature>